<dbReference type="SUPFAM" id="SSF48445">
    <property type="entry name" value="14-3-3 protein"/>
    <property type="match status" value="1"/>
</dbReference>
<proteinExistence type="inferred from homology"/>
<comment type="caution">
    <text evidence="4">The sequence shown here is derived from an EMBL/GenBank/DDBJ whole genome shotgun (WGS) entry which is preliminary data.</text>
</comment>
<name>A0AAN7LKC5_TRANT</name>
<dbReference type="InterPro" id="IPR023410">
    <property type="entry name" value="14-3-3_domain"/>
</dbReference>
<feature type="site" description="Interaction with phosphoserine on interacting protein" evidence="2">
    <location>
        <position position="64"/>
    </location>
</feature>
<dbReference type="SMART" id="SM00101">
    <property type="entry name" value="14_3_3"/>
    <property type="match status" value="1"/>
</dbReference>
<evidence type="ECO:0000256" key="2">
    <source>
        <dbReference type="PIRSR" id="PIRSR000868-1"/>
    </source>
</evidence>
<dbReference type="PANTHER" id="PTHR18860">
    <property type="entry name" value="14-3-3 PROTEIN"/>
    <property type="match status" value="1"/>
</dbReference>
<dbReference type="EMBL" id="JAXQNO010000016">
    <property type="protein sequence ID" value="KAK4782436.1"/>
    <property type="molecule type" value="Genomic_DNA"/>
</dbReference>
<sequence length="253" mass="29003">MSSSYSSREDNVYMAKLADEAMRYEHMVDFMEKVVKNVDVLQELSAEERQLLYDACKNLSKEKRASWRILSAIEQKEEGKDNDSYIASIKECKEKIEYEMGEICDRILSLLDSHLIPSATSSSESMIFYLKMKSDFYRYLAEVKTGTEKKEALENALMTYSSAHDISVHELIPNHPTRLGLALNFSAFYHDDLKSHSRGCTIAKQAIDEALNYNLDALGDKSTKDRSTFILHLLQDNLMHWTYLLPVDAGDEI</sequence>
<reference evidence="4 5" key="1">
    <citation type="journal article" date="2023" name="Hortic Res">
        <title>Pangenome of water caltrop reveals structural variations and asymmetric subgenome divergence after allopolyploidization.</title>
        <authorList>
            <person name="Zhang X."/>
            <person name="Chen Y."/>
            <person name="Wang L."/>
            <person name="Yuan Y."/>
            <person name="Fang M."/>
            <person name="Shi L."/>
            <person name="Lu R."/>
            <person name="Comes H.P."/>
            <person name="Ma Y."/>
            <person name="Chen Y."/>
            <person name="Huang G."/>
            <person name="Zhou Y."/>
            <person name="Zheng Z."/>
            <person name="Qiu Y."/>
        </authorList>
    </citation>
    <scope>NUCLEOTIDE SEQUENCE [LARGE SCALE GENOMIC DNA]</scope>
    <source>
        <strain evidence="4">F231</strain>
    </source>
</reference>
<dbReference type="Proteomes" id="UP001346149">
    <property type="component" value="Unassembled WGS sequence"/>
</dbReference>
<feature type="site" description="Interaction with phosphoserine on interacting protein" evidence="2">
    <location>
        <position position="138"/>
    </location>
</feature>
<dbReference type="PIRSF" id="PIRSF000868">
    <property type="entry name" value="14-3-3"/>
    <property type="match status" value="1"/>
</dbReference>
<dbReference type="Gene3D" id="1.20.190.20">
    <property type="entry name" value="14-3-3 domain"/>
    <property type="match status" value="1"/>
</dbReference>
<protein>
    <recommendedName>
        <fullName evidence="3">14-3-3 domain-containing protein</fullName>
    </recommendedName>
</protein>
<evidence type="ECO:0000256" key="1">
    <source>
        <dbReference type="ARBA" id="ARBA00006141"/>
    </source>
</evidence>
<feature type="domain" description="14-3-3" evidence="3">
    <location>
        <begin position="8"/>
        <end position="253"/>
    </location>
</feature>
<evidence type="ECO:0000259" key="3">
    <source>
        <dbReference type="SMART" id="SM00101"/>
    </source>
</evidence>
<dbReference type="AlphaFoldDB" id="A0AAN7LKC5"/>
<gene>
    <name evidence="4" type="ORF">SAY86_016538</name>
</gene>
<organism evidence="4 5">
    <name type="scientific">Trapa natans</name>
    <name type="common">Water chestnut</name>
    <dbReference type="NCBI Taxonomy" id="22666"/>
    <lineage>
        <taxon>Eukaryota</taxon>
        <taxon>Viridiplantae</taxon>
        <taxon>Streptophyta</taxon>
        <taxon>Embryophyta</taxon>
        <taxon>Tracheophyta</taxon>
        <taxon>Spermatophyta</taxon>
        <taxon>Magnoliopsida</taxon>
        <taxon>eudicotyledons</taxon>
        <taxon>Gunneridae</taxon>
        <taxon>Pentapetalae</taxon>
        <taxon>rosids</taxon>
        <taxon>malvids</taxon>
        <taxon>Myrtales</taxon>
        <taxon>Lythraceae</taxon>
        <taxon>Trapa</taxon>
    </lineage>
</organism>
<accession>A0AAN7LKC5</accession>
<dbReference type="Pfam" id="PF00244">
    <property type="entry name" value="14-3-3"/>
    <property type="match status" value="1"/>
</dbReference>
<dbReference type="InterPro" id="IPR036815">
    <property type="entry name" value="14-3-3_dom_sf"/>
</dbReference>
<evidence type="ECO:0000313" key="4">
    <source>
        <dbReference type="EMBL" id="KAK4782436.1"/>
    </source>
</evidence>
<dbReference type="InterPro" id="IPR000308">
    <property type="entry name" value="14-3-3"/>
</dbReference>
<evidence type="ECO:0000313" key="5">
    <source>
        <dbReference type="Proteomes" id="UP001346149"/>
    </source>
</evidence>
<keyword evidence="5" id="KW-1185">Reference proteome</keyword>
<dbReference type="PRINTS" id="PR00305">
    <property type="entry name" value="1433ZETA"/>
</dbReference>
<comment type="similarity">
    <text evidence="1">Belongs to the 14-3-3 family.</text>
</comment>